<reference evidence="1" key="2">
    <citation type="journal article" date="2015" name="Data Brief">
        <title>Shoot transcriptome of the giant reed, Arundo donax.</title>
        <authorList>
            <person name="Barrero R.A."/>
            <person name="Guerrero F.D."/>
            <person name="Moolhuijzen P."/>
            <person name="Goolsby J.A."/>
            <person name="Tidwell J."/>
            <person name="Bellgard S.E."/>
            <person name="Bellgard M.I."/>
        </authorList>
    </citation>
    <scope>NUCLEOTIDE SEQUENCE</scope>
    <source>
        <tissue evidence="1">Shoot tissue taken approximately 20 cm above the soil surface</tissue>
    </source>
</reference>
<sequence>MKEKEPREVWSFNRFCSLLSDEVFRRDWRDAYYTTVIFSSFAISY</sequence>
<protein>
    <submittedName>
        <fullName evidence="1">Uncharacterized protein</fullName>
    </submittedName>
</protein>
<evidence type="ECO:0000313" key="1">
    <source>
        <dbReference type="EMBL" id="JAD92676.1"/>
    </source>
</evidence>
<proteinExistence type="predicted"/>
<name>A0A0A9DY13_ARUDO</name>
<organism evidence="1">
    <name type="scientific">Arundo donax</name>
    <name type="common">Giant reed</name>
    <name type="synonym">Donax arundinaceus</name>
    <dbReference type="NCBI Taxonomy" id="35708"/>
    <lineage>
        <taxon>Eukaryota</taxon>
        <taxon>Viridiplantae</taxon>
        <taxon>Streptophyta</taxon>
        <taxon>Embryophyta</taxon>
        <taxon>Tracheophyta</taxon>
        <taxon>Spermatophyta</taxon>
        <taxon>Magnoliopsida</taxon>
        <taxon>Liliopsida</taxon>
        <taxon>Poales</taxon>
        <taxon>Poaceae</taxon>
        <taxon>PACMAD clade</taxon>
        <taxon>Arundinoideae</taxon>
        <taxon>Arundineae</taxon>
        <taxon>Arundo</taxon>
    </lineage>
</organism>
<dbReference type="EMBL" id="GBRH01205219">
    <property type="protein sequence ID" value="JAD92676.1"/>
    <property type="molecule type" value="Transcribed_RNA"/>
</dbReference>
<dbReference type="AlphaFoldDB" id="A0A0A9DY13"/>
<reference evidence="1" key="1">
    <citation type="submission" date="2014-09" db="EMBL/GenBank/DDBJ databases">
        <authorList>
            <person name="Magalhaes I.L.F."/>
            <person name="Oliveira U."/>
            <person name="Santos F.R."/>
            <person name="Vidigal T.H.D.A."/>
            <person name="Brescovit A.D."/>
            <person name="Santos A.J."/>
        </authorList>
    </citation>
    <scope>NUCLEOTIDE SEQUENCE</scope>
    <source>
        <tissue evidence="1">Shoot tissue taken approximately 20 cm above the soil surface</tissue>
    </source>
</reference>
<accession>A0A0A9DY13</accession>